<reference evidence="1" key="1">
    <citation type="submission" date="2019-03" db="EMBL/GenBank/DDBJ databases">
        <title>WGS assembly of Setaria viridis.</title>
        <authorList>
            <person name="Huang P."/>
            <person name="Jenkins J."/>
            <person name="Grimwood J."/>
            <person name="Barry K."/>
            <person name="Healey A."/>
            <person name="Mamidi S."/>
            <person name="Sreedasyam A."/>
            <person name="Shu S."/>
            <person name="Feldman M."/>
            <person name="Wu J."/>
            <person name="Yu Y."/>
            <person name="Chen C."/>
            <person name="Johnson J."/>
            <person name="Rokhsar D."/>
            <person name="Baxter I."/>
            <person name="Schmutz J."/>
            <person name="Brutnell T."/>
            <person name="Kellogg E."/>
        </authorList>
    </citation>
    <scope>NUCLEOTIDE SEQUENCE [LARGE SCALE GENOMIC DNA]</scope>
</reference>
<dbReference type="EMBL" id="CM016552">
    <property type="protein sequence ID" value="TKW39811.1"/>
    <property type="molecule type" value="Genomic_DNA"/>
</dbReference>
<name>A0A4U6WB28_SETVI</name>
<sequence>MANHLEHMESSCKDPSTVDLVYHFGPCSPVQCSLTPLFSSLVDNYTPTWDSMPHNEQYVATTADDMGQRTTNVYELSTINEIVQEPPTHSKQMVLQVATYVEDVVMVEEASENEEAGSVMDLTFGDPVDLVIASDGSTQCGVEAKRPPMEAAFPIDVTATKIKELQVVTSIENVVIVEDASNDEEDPTAIAVKNTYHRERNASASLMTYQCSAENARLAQHNKLRNLGIIGNDGKFDEDALQAYADYLKEVLPPDLLSSLKRVKGCAFWDLVARISLPLG</sequence>
<organism evidence="1 2">
    <name type="scientific">Setaria viridis</name>
    <name type="common">Green bristlegrass</name>
    <name type="synonym">Setaria italica subsp. viridis</name>
    <dbReference type="NCBI Taxonomy" id="4556"/>
    <lineage>
        <taxon>Eukaryota</taxon>
        <taxon>Viridiplantae</taxon>
        <taxon>Streptophyta</taxon>
        <taxon>Embryophyta</taxon>
        <taxon>Tracheophyta</taxon>
        <taxon>Spermatophyta</taxon>
        <taxon>Magnoliopsida</taxon>
        <taxon>Liliopsida</taxon>
        <taxon>Poales</taxon>
        <taxon>Poaceae</taxon>
        <taxon>PACMAD clade</taxon>
        <taxon>Panicoideae</taxon>
        <taxon>Panicodae</taxon>
        <taxon>Paniceae</taxon>
        <taxon>Cenchrinae</taxon>
        <taxon>Setaria</taxon>
    </lineage>
</organism>
<keyword evidence="2" id="KW-1185">Reference proteome</keyword>
<evidence type="ECO:0000313" key="1">
    <source>
        <dbReference type="EMBL" id="TKW39811.1"/>
    </source>
</evidence>
<dbReference type="AlphaFoldDB" id="A0A4U6WB28"/>
<accession>A0A4U6WB28</accession>
<gene>
    <name evidence="1" type="ORF">SEVIR_1G204300v2</name>
</gene>
<dbReference type="Proteomes" id="UP000298652">
    <property type="component" value="Chromosome 1"/>
</dbReference>
<proteinExistence type="predicted"/>
<evidence type="ECO:0000313" key="2">
    <source>
        <dbReference type="Proteomes" id="UP000298652"/>
    </source>
</evidence>
<dbReference type="Gramene" id="TKW39811">
    <property type="protein sequence ID" value="TKW39811"/>
    <property type="gene ID" value="SEVIR_1G204300v2"/>
</dbReference>
<protein>
    <submittedName>
        <fullName evidence="1">Uncharacterized protein</fullName>
    </submittedName>
</protein>